<dbReference type="EMBL" id="BSCH01000020">
    <property type="protein sequence ID" value="GLG91411.1"/>
    <property type="molecule type" value="Genomic_DNA"/>
</dbReference>
<proteinExistence type="predicted"/>
<evidence type="ECO:0000313" key="2">
    <source>
        <dbReference type="Proteomes" id="UP001145094"/>
    </source>
</evidence>
<dbReference type="InterPro" id="IPR047735">
    <property type="entry name" value="GrdX-like"/>
</dbReference>
<reference evidence="1" key="2">
    <citation type="submission" date="2022-11" db="EMBL/GenBank/DDBJ databases">
        <title>Draft genome sequence of Sellimonas catena strain 18CBH55.</title>
        <authorList>
            <person name="Atsushi H."/>
            <person name="Moriya O."/>
            <person name="Mitsuo S."/>
        </authorList>
    </citation>
    <scope>NUCLEOTIDE SEQUENCE</scope>
    <source>
        <strain evidence="1">18CBH55</strain>
    </source>
</reference>
<dbReference type="NCBIfam" id="NF038093">
    <property type="entry name" value="GrdX"/>
    <property type="match status" value="1"/>
</dbReference>
<reference evidence="1" key="1">
    <citation type="submission" date="2022-11" db="EMBL/GenBank/DDBJ databases">
        <title>Draft genome sequence of Sellimonas catena strain 18CBH55.</title>
        <authorList>
            <person name="Hisatomi A."/>
            <person name="Ohkuma M."/>
            <person name="Sakamoto M."/>
        </authorList>
    </citation>
    <scope>NUCLEOTIDE SEQUENCE</scope>
    <source>
        <strain evidence="1">18CBH55</strain>
    </source>
</reference>
<reference evidence="1" key="3">
    <citation type="journal article" date="2023" name="Int. J. Syst. Evol. Microbiol.">
        <title>Sellimonas catena sp. nov., isolated from human faeces.</title>
        <authorList>
            <person name="Hisatomi A."/>
            <person name="Ohkuma M."/>
            <person name="Sakamoto M."/>
        </authorList>
    </citation>
    <scope>NUCLEOTIDE SEQUENCE</scope>
    <source>
        <strain evidence="1">18CBH55</strain>
    </source>
</reference>
<gene>
    <name evidence="1" type="primary">grdX_1</name>
    <name evidence="1" type="ORF">Selli2_28380</name>
</gene>
<organism evidence="1 2">
    <name type="scientific">Sellimonas catena</name>
    <dbReference type="NCBI Taxonomy" id="2994035"/>
    <lineage>
        <taxon>Bacteria</taxon>
        <taxon>Bacillati</taxon>
        <taxon>Bacillota</taxon>
        <taxon>Clostridia</taxon>
        <taxon>Lachnospirales</taxon>
        <taxon>Lachnospiraceae</taxon>
        <taxon>Sellimonas</taxon>
    </lineage>
</organism>
<dbReference type="AlphaFoldDB" id="A0A9W6CD23"/>
<sequence length="144" mass="16328">MYSASAEVSRPFLIGGAMKKDYRIITNNPLVREKLGQDHDVEFYDCSYEDVLKKVKEEVCKGYKLLTHPLSGSVKPNETPYKSVMVSRKSGETDLMGIEIIERAIASVSKFQFKSDKYAPQVYEDFRLIDYTLISSALPSADAW</sequence>
<protein>
    <submittedName>
        <fullName evidence="1">Glycine reductase complex protein</fullName>
    </submittedName>
</protein>
<evidence type="ECO:0000313" key="1">
    <source>
        <dbReference type="EMBL" id="GLG91411.1"/>
    </source>
</evidence>
<accession>A0A9W6CD23</accession>
<dbReference type="Proteomes" id="UP001145094">
    <property type="component" value="Unassembled WGS sequence"/>
</dbReference>
<name>A0A9W6CD23_9FIRM</name>
<comment type="caution">
    <text evidence="1">The sequence shown here is derived from an EMBL/GenBank/DDBJ whole genome shotgun (WGS) entry which is preliminary data.</text>
</comment>